<keyword evidence="3" id="KW-1133">Transmembrane helix</keyword>
<dbReference type="InterPro" id="IPR011990">
    <property type="entry name" value="TPR-like_helical_dom_sf"/>
</dbReference>
<dbReference type="SUPFAM" id="SSF81901">
    <property type="entry name" value="HCP-like"/>
    <property type="match status" value="3"/>
</dbReference>
<evidence type="ECO:0000313" key="4">
    <source>
        <dbReference type="EMBL" id="EER02595.1"/>
    </source>
</evidence>
<dbReference type="Gene3D" id="1.25.40.10">
    <property type="entry name" value="Tetratricopeptide repeat domain"/>
    <property type="match status" value="2"/>
</dbReference>
<sequence length="821" mass="90275">MDPSGEGEVGPRQRRPDGGGEGNDDPDDDNAPRPAVVEHRPQPPRRGIPEGAMGKCGILLAIIVALFALDVLQFMIFGDNESPTRPVGYWSGSSNGDDGRMIEDHHHGVEDETPDMSWEQSREGIAMRLRFQAAMDDFNSGYLKESHDEFYALYQSSGNLTALAYAGQTALPLNSTRAAQLLEEAANQGEPHAQFILGLYYSNNCGDPHRITIPGEHERDYGKGILYLYASSTAGHTGALMTMGYRHLYGYGVPRNCETAAMNYIEIAQRIAHIYSTGLPQAVELVRLNLQGVLAGETGTKKGLSPNEISLFKQLAYAGDINIASAVGKRYLLGVEGFQQSYSEAKKFLELGASRDHGPSQALLGYMYCLGLGVEADVAKARALFSSAADQDDALGLNGLGYLNFEARDFDEAFSNFNRSAIRGSADGMFNLASLYLTGTGTVQSFPTAFMWYAQALERGHTPAAYALAIMHLNGVGTVRDCQMAVKLLKEVAERGDWVTDTLEAAYTQKTVDPRASALTFLQLAEAGHEVAQSNLAHLLDRDHIKLFLTEASEKYDSEDLDEYSVLSSSSSKTDSISLMRLLSRLEKPNASGRVLAQRFYEMSAEQGSPSSELRLGDFAYYGWGIGVQLADVNMKDDIDMIAEWGDDEREVTKQLQTADIRYYKQASPDYDAALAHYKRTAETQVIAEWMQPFIGQARFDVGFMYQWGLGGVPMDLSLAAKHYEKCLEVHPSSGSTVVSIMRVVLKLQEWYMRLPARDELTISLIADRRLRLIAICAVALTLLVLIRSKFAMRAEEEDLQRRLVVDNPDGAVAAAVPPAE</sequence>
<dbReference type="AlphaFoldDB" id="C5LL31"/>
<feature type="region of interest" description="Disordered" evidence="2">
    <location>
        <begin position="1"/>
        <end position="50"/>
    </location>
</feature>
<dbReference type="OrthoDB" id="27934at2759"/>
<proteinExistence type="inferred from homology"/>
<dbReference type="RefSeq" id="XP_002769877.1">
    <property type="nucleotide sequence ID" value="XM_002769831.1"/>
</dbReference>
<dbReference type="PANTHER" id="PTHR11102">
    <property type="entry name" value="SEL-1-LIKE PROTEIN"/>
    <property type="match status" value="1"/>
</dbReference>
<comment type="similarity">
    <text evidence="1">Belongs to the sel-1 family.</text>
</comment>
<dbReference type="OMA" id="GFMHYYG"/>
<dbReference type="GO" id="GO:0005789">
    <property type="term" value="C:endoplasmic reticulum membrane"/>
    <property type="evidence" value="ECO:0007669"/>
    <property type="project" value="TreeGrafter"/>
</dbReference>
<dbReference type="EMBL" id="GG683038">
    <property type="protein sequence ID" value="EER02595.1"/>
    <property type="molecule type" value="Genomic_DNA"/>
</dbReference>
<organism evidence="5">
    <name type="scientific">Perkinsus marinus (strain ATCC 50983 / TXsc)</name>
    <dbReference type="NCBI Taxonomy" id="423536"/>
    <lineage>
        <taxon>Eukaryota</taxon>
        <taxon>Sar</taxon>
        <taxon>Alveolata</taxon>
        <taxon>Perkinsozoa</taxon>
        <taxon>Perkinsea</taxon>
        <taxon>Perkinsida</taxon>
        <taxon>Perkinsidae</taxon>
        <taxon>Perkinsus</taxon>
    </lineage>
</organism>
<dbReference type="Proteomes" id="UP000007800">
    <property type="component" value="Unassembled WGS sequence"/>
</dbReference>
<dbReference type="InterPro" id="IPR006597">
    <property type="entry name" value="Sel1-like"/>
</dbReference>
<protein>
    <submittedName>
        <fullName evidence="4">Uncharacterized protein</fullName>
    </submittedName>
</protein>
<dbReference type="SMART" id="SM00671">
    <property type="entry name" value="SEL1"/>
    <property type="match status" value="8"/>
</dbReference>
<evidence type="ECO:0000313" key="5">
    <source>
        <dbReference type="Proteomes" id="UP000007800"/>
    </source>
</evidence>
<reference evidence="4 5" key="1">
    <citation type="submission" date="2008-07" db="EMBL/GenBank/DDBJ databases">
        <authorList>
            <person name="El-Sayed N."/>
            <person name="Caler E."/>
            <person name="Inman J."/>
            <person name="Amedeo P."/>
            <person name="Hass B."/>
            <person name="Wortman J."/>
        </authorList>
    </citation>
    <scope>NUCLEOTIDE SEQUENCE [LARGE SCALE GENOMIC DNA]</scope>
    <source>
        <strain evidence="5">ATCC 50983 / TXsc</strain>
    </source>
</reference>
<accession>C5LL31</accession>
<name>C5LL31_PERM5</name>
<dbReference type="GeneID" id="9047821"/>
<gene>
    <name evidence="4" type="ORF">Pmar_PMAR005935</name>
</gene>
<keyword evidence="3" id="KW-0812">Transmembrane</keyword>
<evidence type="ECO:0000256" key="3">
    <source>
        <dbReference type="SAM" id="Phobius"/>
    </source>
</evidence>
<dbReference type="Pfam" id="PF08238">
    <property type="entry name" value="Sel1"/>
    <property type="match status" value="8"/>
</dbReference>
<dbReference type="GO" id="GO:0036503">
    <property type="term" value="P:ERAD pathway"/>
    <property type="evidence" value="ECO:0007669"/>
    <property type="project" value="TreeGrafter"/>
</dbReference>
<feature type="transmembrane region" description="Helical" evidence="3">
    <location>
        <begin position="56"/>
        <end position="77"/>
    </location>
</feature>
<keyword evidence="5" id="KW-1185">Reference proteome</keyword>
<dbReference type="InterPro" id="IPR050767">
    <property type="entry name" value="Sel1_AlgK"/>
</dbReference>
<dbReference type="PANTHER" id="PTHR11102:SF147">
    <property type="entry name" value="SEL1L ADAPTOR SUBUNIT OF ERAD E3 UBIQUITIN LIGASE"/>
    <property type="match status" value="1"/>
</dbReference>
<evidence type="ECO:0000256" key="2">
    <source>
        <dbReference type="SAM" id="MobiDB-lite"/>
    </source>
</evidence>
<feature type="compositionally biased region" description="Basic and acidic residues" evidence="2">
    <location>
        <begin position="9"/>
        <end position="18"/>
    </location>
</feature>
<keyword evidence="3" id="KW-0472">Membrane</keyword>
<dbReference type="InParanoid" id="C5LL31"/>
<evidence type="ECO:0000256" key="1">
    <source>
        <dbReference type="ARBA" id="ARBA00038101"/>
    </source>
</evidence>